<gene>
    <name evidence="1" type="ORF">NDU88_009140</name>
</gene>
<protein>
    <submittedName>
        <fullName evidence="1">Uncharacterized protein</fullName>
    </submittedName>
</protein>
<evidence type="ECO:0000313" key="2">
    <source>
        <dbReference type="Proteomes" id="UP001066276"/>
    </source>
</evidence>
<dbReference type="EMBL" id="JANPWB010000012">
    <property type="protein sequence ID" value="KAJ1121008.1"/>
    <property type="molecule type" value="Genomic_DNA"/>
</dbReference>
<proteinExistence type="predicted"/>
<organism evidence="1 2">
    <name type="scientific">Pleurodeles waltl</name>
    <name type="common">Iberian ribbed newt</name>
    <dbReference type="NCBI Taxonomy" id="8319"/>
    <lineage>
        <taxon>Eukaryota</taxon>
        <taxon>Metazoa</taxon>
        <taxon>Chordata</taxon>
        <taxon>Craniata</taxon>
        <taxon>Vertebrata</taxon>
        <taxon>Euteleostomi</taxon>
        <taxon>Amphibia</taxon>
        <taxon>Batrachia</taxon>
        <taxon>Caudata</taxon>
        <taxon>Salamandroidea</taxon>
        <taxon>Salamandridae</taxon>
        <taxon>Pleurodelinae</taxon>
        <taxon>Pleurodeles</taxon>
    </lineage>
</organism>
<reference evidence="1" key="1">
    <citation type="journal article" date="2022" name="bioRxiv">
        <title>Sequencing and chromosome-scale assembly of the giantPleurodeles waltlgenome.</title>
        <authorList>
            <person name="Brown T."/>
            <person name="Elewa A."/>
            <person name="Iarovenko S."/>
            <person name="Subramanian E."/>
            <person name="Araus A.J."/>
            <person name="Petzold A."/>
            <person name="Susuki M."/>
            <person name="Suzuki K.-i.T."/>
            <person name="Hayashi T."/>
            <person name="Toyoda A."/>
            <person name="Oliveira C."/>
            <person name="Osipova E."/>
            <person name="Leigh N.D."/>
            <person name="Simon A."/>
            <person name="Yun M.H."/>
        </authorList>
    </citation>
    <scope>NUCLEOTIDE SEQUENCE</scope>
    <source>
        <strain evidence="1">20211129_DDA</strain>
        <tissue evidence="1">Liver</tissue>
    </source>
</reference>
<dbReference type="AlphaFoldDB" id="A0AAV7P311"/>
<feature type="non-terminal residue" evidence="1">
    <location>
        <position position="130"/>
    </location>
</feature>
<sequence length="130" mass="14403">MTQKSNGRNPLIVVTELHSNPSFFALIHLPSVLVQQGHLLVTSERVTIHLRVVMVFTDQCNGVRAAEEHGGSAQSSWSCVQLSRVLAPFSTQDVPSNDNLVAERVTKAVMYQWSVVRCTLAVTVSRDWSE</sequence>
<accession>A0AAV7P311</accession>
<evidence type="ECO:0000313" key="1">
    <source>
        <dbReference type="EMBL" id="KAJ1121008.1"/>
    </source>
</evidence>
<keyword evidence="2" id="KW-1185">Reference proteome</keyword>
<name>A0AAV7P311_PLEWA</name>
<dbReference type="Proteomes" id="UP001066276">
    <property type="component" value="Chromosome 8"/>
</dbReference>
<comment type="caution">
    <text evidence="1">The sequence shown here is derived from an EMBL/GenBank/DDBJ whole genome shotgun (WGS) entry which is preliminary data.</text>
</comment>